<dbReference type="Proteomes" id="UP000538292">
    <property type="component" value="Unassembled WGS sequence"/>
</dbReference>
<evidence type="ECO:0000256" key="1">
    <source>
        <dbReference type="ARBA" id="ARBA00005254"/>
    </source>
</evidence>
<evidence type="ECO:0008006" key="5">
    <source>
        <dbReference type="Google" id="ProtNLM"/>
    </source>
</evidence>
<dbReference type="AlphaFoldDB" id="A0A7W1XUF2"/>
<dbReference type="FunFam" id="1.10.12.10:FF:000001">
    <property type="entry name" value="Probable enoyl-CoA hydratase, mitochondrial"/>
    <property type="match status" value="1"/>
</dbReference>
<reference evidence="3 4" key="1">
    <citation type="submission" date="2020-07" db="EMBL/GenBank/DDBJ databases">
        <title>Thermoactinomyces phylogeny.</title>
        <authorList>
            <person name="Dunlap C."/>
        </authorList>
    </citation>
    <scope>NUCLEOTIDE SEQUENCE [LARGE SCALE GENOMIC DNA]</scope>
    <source>
        <strain evidence="3 4">AMNI-1</strain>
    </source>
</reference>
<keyword evidence="2" id="KW-0456">Lyase</keyword>
<dbReference type="InterPro" id="IPR014748">
    <property type="entry name" value="Enoyl-CoA_hydra_C"/>
</dbReference>
<keyword evidence="4" id="KW-1185">Reference proteome</keyword>
<dbReference type="Pfam" id="PF00378">
    <property type="entry name" value="ECH_1"/>
    <property type="match status" value="1"/>
</dbReference>
<dbReference type="EMBL" id="JACEOL010000055">
    <property type="protein sequence ID" value="MBA4603494.1"/>
    <property type="molecule type" value="Genomic_DNA"/>
</dbReference>
<protein>
    <recommendedName>
        <fullName evidence="5">Enoyl-CoA hydratase</fullName>
    </recommendedName>
</protein>
<organism evidence="3 4">
    <name type="scientific">Thermoactinomyces mirandus</name>
    <dbReference type="NCBI Taxonomy" id="2756294"/>
    <lineage>
        <taxon>Bacteria</taxon>
        <taxon>Bacillati</taxon>
        <taxon>Bacillota</taxon>
        <taxon>Bacilli</taxon>
        <taxon>Bacillales</taxon>
        <taxon>Thermoactinomycetaceae</taxon>
        <taxon>Thermoactinomyces</taxon>
    </lineage>
</organism>
<evidence type="ECO:0000313" key="4">
    <source>
        <dbReference type="Proteomes" id="UP000538292"/>
    </source>
</evidence>
<dbReference type="GO" id="GO:0016836">
    <property type="term" value="F:hydro-lyase activity"/>
    <property type="evidence" value="ECO:0007669"/>
    <property type="project" value="UniProtKB-ARBA"/>
</dbReference>
<dbReference type="SUPFAM" id="SSF52096">
    <property type="entry name" value="ClpP/crotonase"/>
    <property type="match status" value="1"/>
</dbReference>
<comment type="caution">
    <text evidence="3">The sequence shown here is derived from an EMBL/GenBank/DDBJ whole genome shotgun (WGS) entry which is preliminary data.</text>
</comment>
<proteinExistence type="inferred from homology"/>
<sequence length="72" mass="8168">MPEARELAKLLVKKPPLAPAYVKYAINQGTEVDLDTCLKLEETYFGLTFATADHIEGIDAFLEKREPRFKGR</sequence>
<dbReference type="InterPro" id="IPR029045">
    <property type="entry name" value="ClpP/crotonase-like_dom_sf"/>
</dbReference>
<dbReference type="InterPro" id="IPR001753">
    <property type="entry name" value="Enoyl-CoA_hydra/iso"/>
</dbReference>
<accession>A0A7W1XUF2</accession>
<name>A0A7W1XUF2_9BACL</name>
<gene>
    <name evidence="3" type="ORF">H2C83_14505</name>
</gene>
<comment type="similarity">
    <text evidence="1">Belongs to the enoyl-CoA hydratase/isomerase family.</text>
</comment>
<dbReference type="Gene3D" id="1.10.12.10">
    <property type="entry name" value="Lyase 2-enoyl-coa Hydratase, Chain A, domain 2"/>
    <property type="match status" value="1"/>
</dbReference>
<evidence type="ECO:0000256" key="2">
    <source>
        <dbReference type="ARBA" id="ARBA00023239"/>
    </source>
</evidence>
<evidence type="ECO:0000313" key="3">
    <source>
        <dbReference type="EMBL" id="MBA4603494.1"/>
    </source>
</evidence>